<keyword evidence="2" id="KW-0472">Membrane</keyword>
<proteinExistence type="predicted"/>
<organism evidence="3 4">
    <name type="scientific">Labedella populi</name>
    <dbReference type="NCBI Taxonomy" id="2498850"/>
    <lineage>
        <taxon>Bacteria</taxon>
        <taxon>Bacillati</taxon>
        <taxon>Actinomycetota</taxon>
        <taxon>Actinomycetes</taxon>
        <taxon>Micrococcales</taxon>
        <taxon>Microbacteriaceae</taxon>
        <taxon>Labedella</taxon>
    </lineage>
</organism>
<gene>
    <name evidence="3" type="ORF">ELQ92_00705</name>
</gene>
<evidence type="ECO:0000256" key="2">
    <source>
        <dbReference type="SAM" id="Phobius"/>
    </source>
</evidence>
<comment type="caution">
    <text evidence="3">The sequence shown here is derived from an EMBL/GenBank/DDBJ whole genome shotgun (WGS) entry which is preliminary data.</text>
</comment>
<sequence length="236" mass="24602">MDNPYQLLQSTIHQVPELLQPAIVALAGMVPYIEGEGAAAFGILVGIHPVVAAMAGATGNILCVVAVVLLGSRIRGAFVSRRAARAGATAPRPASTHTPLVEDRPVVAAPLDESAAAPTSTLTSTTAMTTTTDPRSRLEKTVGPGRTTDKPAEKQREKASRGAKGRAKLRRWMVRFGVPGASLLAPLALPTMLTAAFFVSSGVRKGWVILWQVVAIVLWTTLIAVAATGALAALGW</sequence>
<dbReference type="EMBL" id="RZNC01000001">
    <property type="protein sequence ID" value="RWZ67828.1"/>
    <property type="molecule type" value="Genomic_DNA"/>
</dbReference>
<keyword evidence="2" id="KW-0812">Transmembrane</keyword>
<accession>A0A444QE65</accession>
<evidence type="ECO:0000313" key="3">
    <source>
        <dbReference type="EMBL" id="RWZ67828.1"/>
    </source>
</evidence>
<keyword evidence="4" id="KW-1185">Reference proteome</keyword>
<feature type="compositionally biased region" description="Basic and acidic residues" evidence="1">
    <location>
        <begin position="147"/>
        <end position="160"/>
    </location>
</feature>
<feature type="region of interest" description="Disordered" evidence="1">
    <location>
        <begin position="112"/>
        <end position="164"/>
    </location>
</feature>
<keyword evidence="2" id="KW-1133">Transmembrane helix</keyword>
<dbReference type="OrthoDB" id="4570818at2"/>
<feature type="transmembrane region" description="Helical" evidence="2">
    <location>
        <begin position="39"/>
        <end position="72"/>
    </location>
</feature>
<evidence type="ECO:0000256" key="1">
    <source>
        <dbReference type="SAM" id="MobiDB-lite"/>
    </source>
</evidence>
<dbReference type="Proteomes" id="UP000288603">
    <property type="component" value="Unassembled WGS sequence"/>
</dbReference>
<feature type="transmembrane region" description="Helical" evidence="2">
    <location>
        <begin position="176"/>
        <end position="197"/>
    </location>
</feature>
<dbReference type="RefSeq" id="WP_128497016.1">
    <property type="nucleotide sequence ID" value="NZ_RZNC01000001.1"/>
</dbReference>
<evidence type="ECO:0000313" key="4">
    <source>
        <dbReference type="Proteomes" id="UP000288603"/>
    </source>
</evidence>
<feature type="transmembrane region" description="Helical" evidence="2">
    <location>
        <begin position="209"/>
        <end position="234"/>
    </location>
</feature>
<name>A0A444QE65_9MICO</name>
<feature type="compositionally biased region" description="Low complexity" evidence="1">
    <location>
        <begin position="114"/>
        <end position="132"/>
    </location>
</feature>
<reference evidence="3 4" key="1">
    <citation type="submission" date="2018-12" db="EMBL/GenBank/DDBJ databases">
        <authorList>
            <person name="Li F."/>
        </authorList>
    </citation>
    <scope>NUCLEOTIDE SEQUENCE [LARGE SCALE GENOMIC DNA]</scope>
    <source>
        <strain evidence="3 4">8H24J-4-2</strain>
    </source>
</reference>
<protein>
    <submittedName>
        <fullName evidence="3">Small multidrug efflux protein</fullName>
    </submittedName>
</protein>
<dbReference type="AlphaFoldDB" id="A0A444QE65"/>